<feature type="non-terminal residue" evidence="2">
    <location>
        <position position="239"/>
    </location>
</feature>
<dbReference type="EMBL" id="BARS01005463">
    <property type="protein sequence ID" value="GAF73836.1"/>
    <property type="molecule type" value="Genomic_DNA"/>
</dbReference>
<evidence type="ECO:0000313" key="2">
    <source>
        <dbReference type="EMBL" id="GAF73836.1"/>
    </source>
</evidence>
<name>X0SFD2_9ZZZZ</name>
<dbReference type="GO" id="GO:0003677">
    <property type="term" value="F:DNA binding"/>
    <property type="evidence" value="ECO:0007669"/>
    <property type="project" value="InterPro"/>
</dbReference>
<dbReference type="PANTHER" id="PTHR33055">
    <property type="entry name" value="TRANSPOSASE FOR INSERTION SEQUENCE ELEMENT IS1111A"/>
    <property type="match status" value="1"/>
</dbReference>
<dbReference type="PANTHER" id="PTHR33055:SF17">
    <property type="entry name" value="THIRD ORF IN TRANSPOSON ISC1491"/>
    <property type="match status" value="1"/>
</dbReference>
<accession>X0SFD2</accession>
<gene>
    <name evidence="2" type="ORF">S01H1_10723</name>
</gene>
<dbReference type="Pfam" id="PF01548">
    <property type="entry name" value="DEDD_Tnp_IS110"/>
    <property type="match status" value="1"/>
</dbReference>
<dbReference type="InterPro" id="IPR002525">
    <property type="entry name" value="Transp_IS110-like_N"/>
</dbReference>
<dbReference type="GO" id="GO:0004803">
    <property type="term" value="F:transposase activity"/>
    <property type="evidence" value="ECO:0007669"/>
    <property type="project" value="InterPro"/>
</dbReference>
<comment type="caution">
    <text evidence="2">The sequence shown here is derived from an EMBL/GenBank/DDBJ whole genome shotgun (WGS) entry which is preliminary data.</text>
</comment>
<dbReference type="InterPro" id="IPR047650">
    <property type="entry name" value="Transpos_IS110"/>
</dbReference>
<feature type="domain" description="Transposase IS110-like N-terminal" evidence="1">
    <location>
        <begin position="6"/>
        <end position="170"/>
    </location>
</feature>
<sequence length="239" mass="27509">MKKLHVGVDLALKADHRAAVHDPREDRFLDKSFGFDRSFEGYEHLLARVLEHVPEEEECQLVFLMEPTSGAWVPLSCYLIQRGYTVYRVTTQKSSDYRKFLSKHTKTDRVDAKALARLPVAMGKEYMYPVYLPTANLGALSRHSKQLAKVSKAIGARKSRIQSIFTMINPKVMDAFGDNKFTRAARIFYRHFFNPFEVAAKEKESFFAEFRERLRESVKDGVLEAIYQASVSAVKIYEP</sequence>
<proteinExistence type="predicted"/>
<protein>
    <recommendedName>
        <fullName evidence="1">Transposase IS110-like N-terminal domain-containing protein</fullName>
    </recommendedName>
</protein>
<reference evidence="2" key="1">
    <citation type="journal article" date="2014" name="Front. Microbiol.">
        <title>High frequency of phylogenetically diverse reductive dehalogenase-homologous genes in deep subseafloor sedimentary metagenomes.</title>
        <authorList>
            <person name="Kawai M."/>
            <person name="Futagami T."/>
            <person name="Toyoda A."/>
            <person name="Takaki Y."/>
            <person name="Nishi S."/>
            <person name="Hori S."/>
            <person name="Arai W."/>
            <person name="Tsubouchi T."/>
            <person name="Morono Y."/>
            <person name="Uchiyama I."/>
            <person name="Ito T."/>
            <person name="Fujiyama A."/>
            <person name="Inagaki F."/>
            <person name="Takami H."/>
        </authorList>
    </citation>
    <scope>NUCLEOTIDE SEQUENCE</scope>
    <source>
        <strain evidence="2">Expedition CK06-06</strain>
    </source>
</reference>
<dbReference type="GO" id="GO:0006313">
    <property type="term" value="P:DNA transposition"/>
    <property type="evidence" value="ECO:0007669"/>
    <property type="project" value="InterPro"/>
</dbReference>
<dbReference type="AlphaFoldDB" id="X0SFD2"/>
<organism evidence="2">
    <name type="scientific">marine sediment metagenome</name>
    <dbReference type="NCBI Taxonomy" id="412755"/>
    <lineage>
        <taxon>unclassified sequences</taxon>
        <taxon>metagenomes</taxon>
        <taxon>ecological metagenomes</taxon>
    </lineage>
</organism>
<evidence type="ECO:0000259" key="1">
    <source>
        <dbReference type="Pfam" id="PF01548"/>
    </source>
</evidence>